<dbReference type="Proteomes" id="UP000789845">
    <property type="component" value="Unassembled WGS sequence"/>
</dbReference>
<comment type="caution">
    <text evidence="1">The sequence shown here is derived from an EMBL/GenBank/DDBJ whole genome shotgun (WGS) entry which is preliminary data.</text>
</comment>
<dbReference type="Gene3D" id="4.10.280.10">
    <property type="entry name" value="Helix-loop-helix DNA-binding domain"/>
    <property type="match status" value="1"/>
</dbReference>
<dbReference type="InterPro" id="IPR036638">
    <property type="entry name" value="HLH_DNA-bd_sf"/>
</dbReference>
<reference evidence="1" key="1">
    <citation type="submission" date="2021-10" db="EMBL/GenBank/DDBJ databases">
        <authorList>
            <person name="Criscuolo A."/>
        </authorList>
    </citation>
    <scope>NUCLEOTIDE SEQUENCE</scope>
    <source>
        <strain evidence="1">CIP111885</strain>
    </source>
</reference>
<keyword evidence="2" id="KW-1185">Reference proteome</keyword>
<dbReference type="AlphaFoldDB" id="A0A9C7GDL4"/>
<dbReference type="GO" id="GO:0046983">
    <property type="term" value="F:protein dimerization activity"/>
    <property type="evidence" value="ECO:0007669"/>
    <property type="project" value="InterPro"/>
</dbReference>
<accession>A0A9C7GDL4</accession>
<name>A0A9C7GDL4_9BACI</name>
<evidence type="ECO:0000313" key="1">
    <source>
        <dbReference type="EMBL" id="CAG9610388.1"/>
    </source>
</evidence>
<evidence type="ECO:0008006" key="3">
    <source>
        <dbReference type="Google" id="ProtNLM"/>
    </source>
</evidence>
<dbReference type="SUPFAM" id="SSF140500">
    <property type="entry name" value="BAS1536-like"/>
    <property type="match status" value="1"/>
</dbReference>
<dbReference type="Pfam" id="PF09388">
    <property type="entry name" value="SpoOE-like"/>
    <property type="match status" value="1"/>
</dbReference>
<sequence>MKRKNELLKQINRLRMKMIEIGSNKGLNDSETISISQELDDLLFDYQQITLDK</sequence>
<dbReference type="EMBL" id="CAKJTG010000035">
    <property type="protein sequence ID" value="CAG9610388.1"/>
    <property type="molecule type" value="Genomic_DNA"/>
</dbReference>
<evidence type="ECO:0000313" key="2">
    <source>
        <dbReference type="Proteomes" id="UP000789845"/>
    </source>
</evidence>
<dbReference type="InterPro" id="IPR018540">
    <property type="entry name" value="Spo0E-like"/>
</dbReference>
<dbReference type="InterPro" id="IPR037208">
    <property type="entry name" value="Spo0E-like_sf"/>
</dbReference>
<organism evidence="1 2">
    <name type="scientific">Pseudoneobacillus rhizosphaerae</name>
    <dbReference type="NCBI Taxonomy" id="2880968"/>
    <lineage>
        <taxon>Bacteria</taxon>
        <taxon>Bacillati</taxon>
        <taxon>Bacillota</taxon>
        <taxon>Bacilli</taxon>
        <taxon>Bacillales</taxon>
        <taxon>Bacillaceae</taxon>
        <taxon>Pseudoneobacillus</taxon>
    </lineage>
</organism>
<protein>
    <recommendedName>
        <fullName evidence="3">Aspartyl-phosphate phosphatase Spo0E family protein</fullName>
    </recommendedName>
</protein>
<proteinExistence type="predicted"/>
<dbReference type="GO" id="GO:0043937">
    <property type="term" value="P:regulation of sporulation"/>
    <property type="evidence" value="ECO:0007669"/>
    <property type="project" value="InterPro"/>
</dbReference>
<gene>
    <name evidence="1" type="ORF">NEOCIP111885_04162</name>
</gene>
<dbReference type="RefSeq" id="WP_230498719.1">
    <property type="nucleotide sequence ID" value="NZ_CAKJTG010000035.1"/>
</dbReference>